<proteinExistence type="predicted"/>
<name>A0A4P9WI23_9FUNG</name>
<sequence>MPLPTKPALCKAYAQLAFSIFKVQNVSADGSHPSPPHRKAVKEKVLMFESQSGGRGQGVLHISWARDALDGGDNFHARDYSSENLGGVVLNGDMDRHSFEMRVADVDAGLDSVWGKTELAGVLLDVADDLLDAACRYARMVQKIGDENHISQSISAAQTSAAMLPKFRALVTIDMSRGYPWTTGGLRPRRRTRSSVQLLQLQNAWSIEVYGQKRHPAASRWSNGQANILAAVDNAWSASGLSAWAKLRPPGRLGSLASLARPGVHLRECVVPNAMDVLFL</sequence>
<accession>A0A4P9WI23</accession>
<evidence type="ECO:0000313" key="2">
    <source>
        <dbReference type="Proteomes" id="UP000269721"/>
    </source>
</evidence>
<reference evidence="2" key="1">
    <citation type="journal article" date="2018" name="Nat. Microbiol.">
        <title>Leveraging single-cell genomics to expand the fungal tree of life.</title>
        <authorList>
            <person name="Ahrendt S.R."/>
            <person name="Quandt C.A."/>
            <person name="Ciobanu D."/>
            <person name="Clum A."/>
            <person name="Salamov A."/>
            <person name="Andreopoulos B."/>
            <person name="Cheng J.F."/>
            <person name="Woyke T."/>
            <person name="Pelin A."/>
            <person name="Henrissat B."/>
            <person name="Reynolds N.K."/>
            <person name="Benny G.L."/>
            <person name="Smith M.E."/>
            <person name="James T.Y."/>
            <person name="Grigoriev I.V."/>
        </authorList>
    </citation>
    <scope>NUCLEOTIDE SEQUENCE [LARGE SCALE GENOMIC DNA]</scope>
</reference>
<protein>
    <submittedName>
        <fullName evidence="1">Uncharacterized protein</fullName>
    </submittedName>
</protein>
<dbReference type="EMBL" id="KZ995033">
    <property type="protein sequence ID" value="RKO91513.1"/>
    <property type="molecule type" value="Genomic_DNA"/>
</dbReference>
<organism evidence="1 2">
    <name type="scientific">Blyttiomyces helicus</name>
    <dbReference type="NCBI Taxonomy" id="388810"/>
    <lineage>
        <taxon>Eukaryota</taxon>
        <taxon>Fungi</taxon>
        <taxon>Fungi incertae sedis</taxon>
        <taxon>Chytridiomycota</taxon>
        <taxon>Chytridiomycota incertae sedis</taxon>
        <taxon>Chytridiomycetes</taxon>
        <taxon>Chytridiomycetes incertae sedis</taxon>
        <taxon>Blyttiomyces</taxon>
    </lineage>
</organism>
<gene>
    <name evidence="1" type="ORF">BDK51DRAFT_45571</name>
</gene>
<dbReference type="AlphaFoldDB" id="A0A4P9WI23"/>
<evidence type="ECO:0000313" key="1">
    <source>
        <dbReference type="EMBL" id="RKO91513.1"/>
    </source>
</evidence>
<dbReference type="Proteomes" id="UP000269721">
    <property type="component" value="Unassembled WGS sequence"/>
</dbReference>
<keyword evidence="2" id="KW-1185">Reference proteome</keyword>